<dbReference type="RefSeq" id="WP_345247089.1">
    <property type="nucleotide sequence ID" value="NZ_BAABFO010000004.1"/>
</dbReference>
<evidence type="ECO:0000256" key="3">
    <source>
        <dbReference type="ARBA" id="ARBA00022475"/>
    </source>
</evidence>
<keyword evidence="9" id="KW-0732">Signal</keyword>
<protein>
    <submittedName>
        <fullName evidence="12">Mechanosensitive ion channel</fullName>
    </submittedName>
</protein>
<feature type="transmembrane region" description="Helical" evidence="8">
    <location>
        <begin position="489"/>
        <end position="511"/>
    </location>
</feature>
<feature type="region of interest" description="Disordered" evidence="7">
    <location>
        <begin position="752"/>
        <end position="772"/>
    </location>
</feature>
<dbReference type="Pfam" id="PF00924">
    <property type="entry name" value="MS_channel_2nd"/>
    <property type="match status" value="1"/>
</dbReference>
<evidence type="ECO:0000256" key="6">
    <source>
        <dbReference type="ARBA" id="ARBA00023136"/>
    </source>
</evidence>
<sequence length="772" mass="82332">MPYSLFLRCGLVLALLWAAVGRTAAAADEPPAAAITPSQAGEVLQLLRDDKRRAQLEETLSVIAGAAPPADAAPAEPPAEAPVALTRGGVLARVFDQAGRWADSIGSELSASAGTVLELPSISAWWRARLGTPEARRAALAASWAVAAILVLAAAAEWLAWRILRRPRAALLQAAVRSHAHEETRQHAAAVPVPADAGAAQPATPARSARGLLRRVPYVLANAVLELLPLLAFMVVATALLTAWGGTRAPFYEVLADLSGAYIAVRLWLTAVRVLIHPAGPALRLTRLSDSMARYLYRWARRVVLTALGGTALADVALDLGATPEARNTLYKLVAIAVHAMLIAVVLQTRGPMREWIRGGAERGMSPRSLAADVWPFAAVFLLAALCVIWTLGVADGFRQLMHFFTLTAVIVLAAAVVSILALGALERLFAGSADDSTPAARSYYRVLVERTVSALIVIGALIALFQAWGLNALGWFEAGSIGRSVASAAVTIAVACALAIGAWESANLAMARRVDRWTREGDLLRATRLRTLLPILRTVLFIVIALVVLFTALNEVGVNIAPLLAGASIIGVALGFGSQKLVQDFITGIFLLMENAMQVGDFVTLAGVSGSVEYLSIRTVRLRAGDGSLHVVPFSSVGTVNNTNKGLGNASVRVSVRADADIDQVMAAIVQVGAEMRQDPALRDLILADLELWGVDQVDGAAVTLAGQIRTLDRGRWPVQRSFNQRLLRRFRELGIPFANPQERALLRTPRVCERPQGPGRRHDPHTETSD</sequence>
<accession>A0ABP8GMI2</accession>
<dbReference type="Gene3D" id="3.30.70.100">
    <property type="match status" value="1"/>
</dbReference>
<evidence type="ECO:0000313" key="12">
    <source>
        <dbReference type="EMBL" id="GAA4326772.1"/>
    </source>
</evidence>
<feature type="signal peptide" evidence="9">
    <location>
        <begin position="1"/>
        <end position="26"/>
    </location>
</feature>
<evidence type="ECO:0000313" key="13">
    <source>
        <dbReference type="Proteomes" id="UP001501671"/>
    </source>
</evidence>
<evidence type="ECO:0000256" key="1">
    <source>
        <dbReference type="ARBA" id="ARBA00004651"/>
    </source>
</evidence>
<dbReference type="InterPro" id="IPR010920">
    <property type="entry name" value="LSM_dom_sf"/>
</dbReference>
<feature type="transmembrane region" description="Helical" evidence="8">
    <location>
        <begin position="216"/>
        <end position="241"/>
    </location>
</feature>
<comment type="similarity">
    <text evidence="2">Belongs to the MscS (TC 1.A.23) family.</text>
</comment>
<feature type="transmembrane region" description="Helical" evidence="8">
    <location>
        <begin position="370"/>
        <end position="392"/>
    </location>
</feature>
<feature type="transmembrane region" description="Helical" evidence="8">
    <location>
        <begin position="330"/>
        <end position="349"/>
    </location>
</feature>
<feature type="domain" description="Mechanosensitive ion channel transmembrane helices 2/3" evidence="11">
    <location>
        <begin position="539"/>
        <end position="580"/>
    </location>
</feature>
<reference evidence="13" key="1">
    <citation type="journal article" date="2019" name="Int. J. Syst. Evol. Microbiol.">
        <title>The Global Catalogue of Microorganisms (GCM) 10K type strain sequencing project: providing services to taxonomists for standard genome sequencing and annotation.</title>
        <authorList>
            <consortium name="The Broad Institute Genomics Platform"/>
            <consortium name="The Broad Institute Genome Sequencing Center for Infectious Disease"/>
            <person name="Wu L."/>
            <person name="Ma J."/>
        </authorList>
    </citation>
    <scope>NUCLEOTIDE SEQUENCE [LARGE SCALE GENOMIC DNA]</scope>
    <source>
        <strain evidence="13">JCM 17666</strain>
    </source>
</reference>
<dbReference type="PANTHER" id="PTHR30460:SF0">
    <property type="entry name" value="MODERATE CONDUCTANCE MECHANOSENSITIVE CHANNEL YBIO"/>
    <property type="match status" value="1"/>
</dbReference>
<dbReference type="InterPro" id="IPR023408">
    <property type="entry name" value="MscS_beta-dom_sf"/>
</dbReference>
<evidence type="ECO:0000256" key="7">
    <source>
        <dbReference type="SAM" id="MobiDB-lite"/>
    </source>
</evidence>
<keyword evidence="3" id="KW-1003">Cell membrane</keyword>
<dbReference type="EMBL" id="BAABFO010000004">
    <property type="protein sequence ID" value="GAA4326772.1"/>
    <property type="molecule type" value="Genomic_DNA"/>
</dbReference>
<gene>
    <name evidence="12" type="ORF">GCM10023144_10640</name>
</gene>
<dbReference type="SUPFAM" id="SSF82861">
    <property type="entry name" value="Mechanosensitive channel protein MscS (YggB), transmembrane region"/>
    <property type="match status" value="1"/>
</dbReference>
<dbReference type="InterPro" id="IPR045276">
    <property type="entry name" value="YbiO_bact"/>
</dbReference>
<proteinExistence type="inferred from homology"/>
<dbReference type="InterPro" id="IPR011014">
    <property type="entry name" value="MscS_channel_TM-2"/>
</dbReference>
<dbReference type="InterPro" id="IPR011066">
    <property type="entry name" value="MscS_channel_C_sf"/>
</dbReference>
<keyword evidence="4 8" id="KW-0812">Transmembrane</keyword>
<dbReference type="SUPFAM" id="SSF50182">
    <property type="entry name" value="Sm-like ribonucleoproteins"/>
    <property type="match status" value="1"/>
</dbReference>
<feature type="transmembrane region" description="Helical" evidence="8">
    <location>
        <begin position="261"/>
        <end position="279"/>
    </location>
</feature>
<evidence type="ECO:0000256" key="4">
    <source>
        <dbReference type="ARBA" id="ARBA00022692"/>
    </source>
</evidence>
<keyword evidence="5 8" id="KW-1133">Transmembrane helix</keyword>
<keyword evidence="6 8" id="KW-0472">Membrane</keyword>
<evidence type="ECO:0000256" key="9">
    <source>
        <dbReference type="SAM" id="SignalP"/>
    </source>
</evidence>
<feature type="domain" description="Mechanosensitive ion channel MscS" evidence="10">
    <location>
        <begin position="582"/>
        <end position="645"/>
    </location>
</feature>
<dbReference type="Gene3D" id="1.10.287.1260">
    <property type="match status" value="1"/>
</dbReference>
<evidence type="ECO:0000259" key="11">
    <source>
        <dbReference type="Pfam" id="PF21088"/>
    </source>
</evidence>
<organism evidence="12 13">
    <name type="scientific">Pigmentiphaga soli</name>
    <dbReference type="NCBI Taxonomy" id="1007095"/>
    <lineage>
        <taxon>Bacteria</taxon>
        <taxon>Pseudomonadati</taxon>
        <taxon>Pseudomonadota</taxon>
        <taxon>Betaproteobacteria</taxon>
        <taxon>Burkholderiales</taxon>
        <taxon>Alcaligenaceae</taxon>
        <taxon>Pigmentiphaga</taxon>
    </lineage>
</organism>
<feature type="chain" id="PRO_5047089882" evidence="9">
    <location>
        <begin position="27"/>
        <end position="772"/>
    </location>
</feature>
<evidence type="ECO:0000256" key="5">
    <source>
        <dbReference type="ARBA" id="ARBA00022989"/>
    </source>
</evidence>
<dbReference type="Gene3D" id="2.30.30.60">
    <property type="match status" value="1"/>
</dbReference>
<comment type="subcellular location">
    <subcellularLocation>
        <location evidence="1">Cell membrane</location>
        <topology evidence="1">Multi-pass membrane protein</topology>
    </subcellularLocation>
</comment>
<dbReference type="Proteomes" id="UP001501671">
    <property type="component" value="Unassembled WGS sequence"/>
</dbReference>
<dbReference type="SUPFAM" id="SSF82689">
    <property type="entry name" value="Mechanosensitive channel protein MscS (YggB), C-terminal domain"/>
    <property type="match status" value="1"/>
</dbReference>
<feature type="transmembrane region" description="Helical" evidence="8">
    <location>
        <begin position="560"/>
        <end position="578"/>
    </location>
</feature>
<evidence type="ECO:0000259" key="10">
    <source>
        <dbReference type="Pfam" id="PF00924"/>
    </source>
</evidence>
<feature type="transmembrane region" description="Helical" evidence="8">
    <location>
        <begin position="404"/>
        <end position="426"/>
    </location>
</feature>
<comment type="caution">
    <text evidence="12">The sequence shown here is derived from an EMBL/GenBank/DDBJ whole genome shotgun (WGS) entry which is preliminary data.</text>
</comment>
<keyword evidence="13" id="KW-1185">Reference proteome</keyword>
<dbReference type="Pfam" id="PF21088">
    <property type="entry name" value="MS_channel_1st"/>
    <property type="match status" value="1"/>
</dbReference>
<feature type="transmembrane region" description="Helical" evidence="8">
    <location>
        <begin position="299"/>
        <end position="318"/>
    </location>
</feature>
<evidence type="ECO:0000256" key="2">
    <source>
        <dbReference type="ARBA" id="ARBA00008017"/>
    </source>
</evidence>
<dbReference type="InterPro" id="IPR006685">
    <property type="entry name" value="MscS_channel_2nd"/>
</dbReference>
<evidence type="ECO:0000256" key="8">
    <source>
        <dbReference type="SAM" id="Phobius"/>
    </source>
</evidence>
<name>A0ABP8GMI2_9BURK</name>
<feature type="transmembrane region" description="Helical" evidence="8">
    <location>
        <begin position="447"/>
        <end position="469"/>
    </location>
</feature>
<dbReference type="PANTHER" id="PTHR30460">
    <property type="entry name" value="MODERATE CONDUCTANCE MECHANOSENSITIVE CHANNEL YBIO"/>
    <property type="match status" value="1"/>
</dbReference>
<feature type="transmembrane region" description="Helical" evidence="8">
    <location>
        <begin position="532"/>
        <end position="554"/>
    </location>
</feature>
<dbReference type="InterPro" id="IPR049142">
    <property type="entry name" value="MS_channel_1st"/>
</dbReference>
<feature type="transmembrane region" description="Helical" evidence="8">
    <location>
        <begin position="138"/>
        <end position="161"/>
    </location>
</feature>
<feature type="compositionally biased region" description="Basic and acidic residues" evidence="7">
    <location>
        <begin position="762"/>
        <end position="772"/>
    </location>
</feature>